<name>A0A382MET0_9ZZZZ</name>
<sequence length="238" mass="27018">PEDSLGSDDSTVIEETLLPQQKEEPAKELLKFEKTFFEYELNLKALKMEIDSLKTVVSGYEKKQTMPNINRDMLSLIQVPEFKHRIELQNGTVVLGDILEESDSSLVLNTQIGKLVLKKQMVIKMDEFEKPGPKVIFLGEPFVDYYPDRQIFSGSVKNIGERRADFVRIIGKLWDQTTSNVGIDSVFAKGTRIVYNSNVIADTALEPGQSTTYVLTVPIKGKMAVQYHTMDIHWVETQ</sequence>
<evidence type="ECO:0000313" key="1">
    <source>
        <dbReference type="EMBL" id="SVC47160.1"/>
    </source>
</evidence>
<proteinExistence type="predicted"/>
<reference evidence="1" key="1">
    <citation type="submission" date="2018-05" db="EMBL/GenBank/DDBJ databases">
        <authorList>
            <person name="Lanie J.A."/>
            <person name="Ng W.-L."/>
            <person name="Kazmierczak K.M."/>
            <person name="Andrzejewski T.M."/>
            <person name="Davidsen T.M."/>
            <person name="Wayne K.J."/>
            <person name="Tettelin H."/>
            <person name="Glass J.I."/>
            <person name="Rusch D."/>
            <person name="Podicherti R."/>
            <person name="Tsui H.-C.T."/>
            <person name="Winkler M.E."/>
        </authorList>
    </citation>
    <scope>NUCLEOTIDE SEQUENCE</scope>
</reference>
<feature type="non-terminal residue" evidence="1">
    <location>
        <position position="1"/>
    </location>
</feature>
<accession>A0A382MET0</accession>
<gene>
    <name evidence="1" type="ORF">METZ01_LOCUS300014</name>
</gene>
<dbReference type="EMBL" id="UINC01093054">
    <property type="protein sequence ID" value="SVC47160.1"/>
    <property type="molecule type" value="Genomic_DNA"/>
</dbReference>
<protein>
    <submittedName>
        <fullName evidence="1">Uncharacterized protein</fullName>
    </submittedName>
</protein>
<organism evidence="1">
    <name type="scientific">marine metagenome</name>
    <dbReference type="NCBI Taxonomy" id="408172"/>
    <lineage>
        <taxon>unclassified sequences</taxon>
        <taxon>metagenomes</taxon>
        <taxon>ecological metagenomes</taxon>
    </lineage>
</organism>
<dbReference type="AlphaFoldDB" id="A0A382MET0"/>